<organism evidence="1 2">
    <name type="scientific">Rhodovulum strictum</name>
    <dbReference type="NCBI Taxonomy" id="58314"/>
    <lineage>
        <taxon>Bacteria</taxon>
        <taxon>Pseudomonadati</taxon>
        <taxon>Pseudomonadota</taxon>
        <taxon>Alphaproteobacteria</taxon>
        <taxon>Rhodobacterales</taxon>
        <taxon>Paracoccaceae</taxon>
        <taxon>Rhodovulum</taxon>
    </lineage>
</organism>
<accession>A0A844BEN2</accession>
<name>A0A844BEN2_9RHOB</name>
<sequence>MTDLTPITALGADLPRCARFGPLTLTETPGLALASLALRRGTAAPALFGLTLPSPGGWVAGAGVAAFWTGPGQWMIEAEGRAEHDFAAEVKRAAPGCSVTEQTDGWVAIEIASSAGADPLIRLMEKLVNVDAATFGPGRATRTALEHMGVFLIRRAEDRLAVLGMRSAAGSLWHALETAASRLARPG</sequence>
<dbReference type="EMBL" id="WJPO01000002">
    <property type="protein sequence ID" value="MRH19775.1"/>
    <property type="molecule type" value="Genomic_DNA"/>
</dbReference>
<keyword evidence="2" id="KW-1185">Reference proteome</keyword>
<dbReference type="Proteomes" id="UP000466730">
    <property type="component" value="Unassembled WGS sequence"/>
</dbReference>
<protein>
    <submittedName>
        <fullName evidence="1">Sarcosine oxidase subunit gamma</fullName>
    </submittedName>
</protein>
<evidence type="ECO:0000313" key="1">
    <source>
        <dbReference type="EMBL" id="MRH19775.1"/>
    </source>
</evidence>
<dbReference type="RefSeq" id="WP_343030613.1">
    <property type="nucleotide sequence ID" value="NZ_BAAADI010000014.1"/>
</dbReference>
<comment type="caution">
    <text evidence="1">The sequence shown here is derived from an EMBL/GenBank/DDBJ whole genome shotgun (WGS) entry which is preliminary data.</text>
</comment>
<evidence type="ECO:0000313" key="2">
    <source>
        <dbReference type="Proteomes" id="UP000466730"/>
    </source>
</evidence>
<dbReference type="SUPFAM" id="SSF103025">
    <property type="entry name" value="Folate-binding domain"/>
    <property type="match status" value="1"/>
</dbReference>
<dbReference type="InterPro" id="IPR027266">
    <property type="entry name" value="TrmE/GcvT-like"/>
</dbReference>
<gene>
    <name evidence="1" type="ORF">GH815_02120</name>
</gene>
<dbReference type="Gene3D" id="3.30.1360.120">
    <property type="entry name" value="Probable tRNA modification gtpase trme, domain 1"/>
    <property type="match status" value="1"/>
</dbReference>
<dbReference type="AlphaFoldDB" id="A0A844BEN2"/>
<proteinExistence type="predicted"/>
<reference evidence="1 2" key="1">
    <citation type="submission" date="2019-11" db="EMBL/GenBank/DDBJ databases">
        <title>Draft Whole-Genome sequence of the marine photosynthetic bacterium Rhodovulum strictum DSM 11289.</title>
        <authorList>
            <person name="Kyndt J.A."/>
            <person name="Meyer T.E."/>
        </authorList>
    </citation>
    <scope>NUCLEOTIDE SEQUENCE [LARGE SCALE GENOMIC DNA]</scope>
    <source>
        <strain evidence="1 2">DSM 11289</strain>
    </source>
</reference>